<evidence type="ECO:0000256" key="1">
    <source>
        <dbReference type="SAM" id="MobiDB-lite"/>
    </source>
</evidence>
<proteinExistence type="predicted"/>
<organism evidence="2 3">
    <name type="scientific">Hydrogenophaga atypica</name>
    <dbReference type="NCBI Taxonomy" id="249409"/>
    <lineage>
        <taxon>Bacteria</taxon>
        <taxon>Pseudomonadati</taxon>
        <taxon>Pseudomonadota</taxon>
        <taxon>Betaproteobacteria</taxon>
        <taxon>Burkholderiales</taxon>
        <taxon>Comamonadaceae</taxon>
        <taxon>Hydrogenophaga</taxon>
    </lineage>
</organism>
<sequence>MLTISSIGVAPRPLQTPVATPPPPVTAGRSSPSVTRDSSGGTVVSIPSGEGTGAQATYLPSSLPPVTAPGEAVQPDLPKNLQAVSEEAPLTPSRFKGELPAEPKSSVEQALDQQIEQFIPNLWKASRAAVDALSANAEAAAPEGPRTEMPINETPYMLPEGGKPPNSPGTFIDIEV</sequence>
<protein>
    <submittedName>
        <fullName evidence="2">Uncharacterized protein</fullName>
    </submittedName>
</protein>
<dbReference type="RefSeq" id="WP_382201725.1">
    <property type="nucleotide sequence ID" value="NZ_JBHTCA010000021.1"/>
</dbReference>
<dbReference type="EMBL" id="JBHTCA010000021">
    <property type="protein sequence ID" value="MFC7410946.1"/>
    <property type="molecule type" value="Genomic_DNA"/>
</dbReference>
<evidence type="ECO:0000313" key="3">
    <source>
        <dbReference type="Proteomes" id="UP001596501"/>
    </source>
</evidence>
<reference evidence="3" key="1">
    <citation type="journal article" date="2019" name="Int. J. Syst. Evol. Microbiol.">
        <title>The Global Catalogue of Microorganisms (GCM) 10K type strain sequencing project: providing services to taxonomists for standard genome sequencing and annotation.</title>
        <authorList>
            <consortium name="The Broad Institute Genomics Platform"/>
            <consortium name="The Broad Institute Genome Sequencing Center for Infectious Disease"/>
            <person name="Wu L."/>
            <person name="Ma J."/>
        </authorList>
    </citation>
    <scope>NUCLEOTIDE SEQUENCE [LARGE SCALE GENOMIC DNA]</scope>
    <source>
        <strain evidence="3">CGMCC 1.12371</strain>
    </source>
</reference>
<accession>A0ABW2QNQ2</accession>
<feature type="compositionally biased region" description="Polar residues" evidence="1">
    <location>
        <begin position="28"/>
        <end position="42"/>
    </location>
</feature>
<feature type="region of interest" description="Disordered" evidence="1">
    <location>
        <begin position="138"/>
        <end position="176"/>
    </location>
</feature>
<evidence type="ECO:0000313" key="2">
    <source>
        <dbReference type="EMBL" id="MFC7410946.1"/>
    </source>
</evidence>
<dbReference type="Proteomes" id="UP001596501">
    <property type="component" value="Unassembled WGS sequence"/>
</dbReference>
<keyword evidence="3" id="KW-1185">Reference proteome</keyword>
<feature type="region of interest" description="Disordered" evidence="1">
    <location>
        <begin position="1"/>
        <end position="106"/>
    </location>
</feature>
<gene>
    <name evidence="2" type="ORF">ACFQPB_18965</name>
</gene>
<comment type="caution">
    <text evidence="2">The sequence shown here is derived from an EMBL/GenBank/DDBJ whole genome shotgun (WGS) entry which is preliminary data.</text>
</comment>
<name>A0ABW2QNQ2_9BURK</name>